<keyword evidence="2" id="KW-1185">Reference proteome</keyword>
<dbReference type="RefSeq" id="WP_341368838.1">
    <property type="nucleotide sequence ID" value="NZ_CP150951.2"/>
</dbReference>
<accession>A0ABZ2VBE0</accession>
<dbReference type="PANTHER" id="PTHR33639">
    <property type="entry name" value="THIOL-DISULFIDE OXIDOREDUCTASE DCC"/>
    <property type="match status" value="1"/>
</dbReference>
<dbReference type="Proteomes" id="UP001440612">
    <property type="component" value="Chromosome"/>
</dbReference>
<dbReference type="InterPro" id="IPR052927">
    <property type="entry name" value="DCC_oxidoreductase"/>
</dbReference>
<proteinExistence type="predicted"/>
<name>A0ABZ2VBE0_9RHOB</name>
<organism evidence="1 2">
    <name type="scientific">Yoonia phaeophyticola</name>
    <dbReference type="NCBI Taxonomy" id="3137369"/>
    <lineage>
        <taxon>Bacteria</taxon>
        <taxon>Pseudomonadati</taxon>
        <taxon>Pseudomonadota</taxon>
        <taxon>Alphaproteobacteria</taxon>
        <taxon>Rhodobacterales</taxon>
        <taxon>Paracoccaceae</taxon>
        <taxon>Yoonia</taxon>
    </lineage>
</organism>
<gene>
    <name evidence="1" type="ORF">AABB29_09055</name>
</gene>
<protein>
    <submittedName>
        <fullName evidence="1">Thiol-disulfide oxidoreductase DCC family protein</fullName>
    </submittedName>
</protein>
<evidence type="ECO:0000313" key="2">
    <source>
        <dbReference type="Proteomes" id="UP001440612"/>
    </source>
</evidence>
<reference evidence="2" key="1">
    <citation type="submission" date="2024-04" db="EMBL/GenBank/DDBJ databases">
        <title>Phylogenomic analyses of a clade within the roseobacter group suggest taxonomic reassignments of species of the genera Aestuariivita, Citreicella, Loktanella, Nautella, Pelagibaca, Ruegeria, Thalassobius, Thiobacimonas and Tropicibacter, and the proposal o.</title>
        <authorList>
            <person name="Jeon C.O."/>
        </authorList>
    </citation>
    <scope>NUCLEOTIDE SEQUENCE [LARGE SCALE GENOMIC DNA]</scope>
    <source>
        <strain evidence="2">BS5-3</strain>
    </source>
</reference>
<dbReference type="EMBL" id="CP150951">
    <property type="protein sequence ID" value="WZC50737.1"/>
    <property type="molecule type" value="Genomic_DNA"/>
</dbReference>
<dbReference type="Pfam" id="PF04134">
    <property type="entry name" value="DCC1-like"/>
    <property type="match status" value="1"/>
</dbReference>
<evidence type="ECO:0000313" key="1">
    <source>
        <dbReference type="EMBL" id="WZC50737.1"/>
    </source>
</evidence>
<sequence length="136" mass="14943">MKPGSDYPVAVMDGTCALCCWGARMLHRMDKGGAIRIAAIQSDTGAALMLAHGLDPLGPESWLFIENDHVWRDFDAVIAVGSRSGGLGRVCLLLRCIPRALRNWLCARVARNRYRLFGRADFCTVPDAAFQARLLP</sequence>
<dbReference type="InterPro" id="IPR007263">
    <property type="entry name" value="DCC1-like"/>
</dbReference>
<dbReference type="PANTHER" id="PTHR33639:SF2">
    <property type="entry name" value="DUF393 DOMAIN-CONTAINING PROTEIN"/>
    <property type="match status" value="1"/>
</dbReference>